<sequence length="620" mass="66696">MMLNTKGKIGGLVAISCLALVLLIGIGWSALSQQVRSLNDIVDNHFLVLIDEKITPLLKTEILPFLNEELVETQEMQGSIVLMLDADRDAYQVLIAEIEARNMARSGEHEEKRYKQFVTDHEDNLSQIDRRIAGAREGIFSDEAMAHLDESLARLDAWKGITRKIVALSAPGQEFSPEEMQRLTAESLVAFEAFRAPLDGAKEQLQLDIAAALQAIDKKKQLINESEQKASESRESVVVTSQCVRETASASVSSFLIIGGLSIALTMVLGVVIARSIIAPLNQTIHMLDGIAASGGDLTQRLVMNRRDEFGRLANSFNRFVEKIQGVVSRIAADSEILVSSSEELNETSGSLSKGAEDTSLRSSSVAAAAEEMSVSISNIQRTTHEMNHSFSMVSTAVEEMTRSISEIANNTEQSSTIANSAQITVGSSHEKMQLLSQAAEEIGRVTEVIQDIAEQTNLLALNATIEASRAGEAGRGFAVVATEVKALARQTAEATDDIRTRIAGIQSSASLAVETISDVDSVVKQVHNISTTIAAAVEEQRCVAQSISEQLTSVASGVQSVSHSLDQSTDASAEVSRNIAQVEDVAKRTSGDAAKTGTVGTRMTSLASRLNETLSEFSY</sequence>
<dbReference type="SMART" id="SM00283">
    <property type="entry name" value="MA"/>
    <property type="match status" value="1"/>
</dbReference>
<dbReference type="SMART" id="SM00304">
    <property type="entry name" value="HAMP"/>
    <property type="match status" value="1"/>
</dbReference>
<evidence type="ECO:0000256" key="5">
    <source>
        <dbReference type="PROSITE-ProRule" id="PRU00284"/>
    </source>
</evidence>
<evidence type="ECO:0000256" key="1">
    <source>
        <dbReference type="ARBA" id="ARBA00004429"/>
    </source>
</evidence>
<keyword evidence="7" id="KW-0472">Membrane</keyword>
<comment type="subcellular location">
    <subcellularLocation>
        <location evidence="1">Cell inner membrane</location>
        <topology evidence="1">Multi-pass membrane protein</topology>
    </subcellularLocation>
</comment>
<feature type="domain" description="Methyl-accepting transducer" evidence="8">
    <location>
        <begin position="362"/>
        <end position="584"/>
    </location>
</feature>
<evidence type="ECO:0000256" key="2">
    <source>
        <dbReference type="ARBA" id="ARBA00022519"/>
    </source>
</evidence>
<dbReference type="PROSITE" id="PS50885">
    <property type="entry name" value="HAMP"/>
    <property type="match status" value="1"/>
</dbReference>
<evidence type="ECO:0000256" key="7">
    <source>
        <dbReference type="SAM" id="Phobius"/>
    </source>
</evidence>
<keyword evidence="3 5" id="KW-0807">Transducer</keyword>
<dbReference type="EMBL" id="PUIA01000016">
    <property type="protein sequence ID" value="PQO38743.1"/>
    <property type="molecule type" value="Genomic_DNA"/>
</dbReference>
<dbReference type="AlphaFoldDB" id="A0A2S8G2U5"/>
<dbReference type="RefSeq" id="WP_105349943.1">
    <property type="nucleotide sequence ID" value="NZ_PUIA01000016.1"/>
</dbReference>
<dbReference type="PANTHER" id="PTHR32089">
    <property type="entry name" value="METHYL-ACCEPTING CHEMOTAXIS PROTEIN MCPB"/>
    <property type="match status" value="1"/>
</dbReference>
<comment type="similarity">
    <text evidence="4">Belongs to the methyl-accepting chemotaxis (MCP) protein family.</text>
</comment>
<dbReference type="Pfam" id="PF00672">
    <property type="entry name" value="HAMP"/>
    <property type="match status" value="1"/>
</dbReference>
<evidence type="ECO:0000313" key="11">
    <source>
        <dbReference type="EMBL" id="PQO38743.1"/>
    </source>
</evidence>
<evidence type="ECO:0000259" key="10">
    <source>
        <dbReference type="PROSITE" id="PS50885"/>
    </source>
</evidence>
<evidence type="ECO:0000259" key="9">
    <source>
        <dbReference type="PROSITE" id="PS50192"/>
    </source>
</evidence>
<evidence type="ECO:0000256" key="3">
    <source>
        <dbReference type="ARBA" id="ARBA00023224"/>
    </source>
</evidence>
<dbReference type="InterPro" id="IPR003660">
    <property type="entry name" value="HAMP_dom"/>
</dbReference>
<dbReference type="Proteomes" id="UP000240009">
    <property type="component" value="Unassembled WGS sequence"/>
</dbReference>
<feature type="transmembrane region" description="Helical" evidence="7">
    <location>
        <begin position="255"/>
        <end position="278"/>
    </location>
</feature>
<feature type="coiled-coil region" evidence="6">
    <location>
        <begin position="202"/>
        <end position="236"/>
    </location>
</feature>
<proteinExistence type="inferred from homology"/>
<feature type="domain" description="HAMP" evidence="10">
    <location>
        <begin position="275"/>
        <end position="329"/>
    </location>
</feature>
<keyword evidence="7" id="KW-0812">Transmembrane</keyword>
<gene>
    <name evidence="11" type="ORF">C5Y96_02360</name>
</gene>
<protein>
    <recommendedName>
        <fullName evidence="13">Methyl-accepting chemotaxis protein</fullName>
    </recommendedName>
</protein>
<evidence type="ECO:0000256" key="6">
    <source>
        <dbReference type="SAM" id="Coils"/>
    </source>
</evidence>
<dbReference type="CDD" id="cd06225">
    <property type="entry name" value="HAMP"/>
    <property type="match status" value="1"/>
</dbReference>
<dbReference type="Gene3D" id="1.10.287.950">
    <property type="entry name" value="Methyl-accepting chemotaxis protein"/>
    <property type="match status" value="1"/>
</dbReference>
<dbReference type="OrthoDB" id="9772755at2"/>
<dbReference type="InterPro" id="IPR004089">
    <property type="entry name" value="MCPsignal_dom"/>
</dbReference>
<comment type="caution">
    <text evidence="11">The sequence shown here is derived from an EMBL/GenBank/DDBJ whole genome shotgun (WGS) entry which is preliminary data.</text>
</comment>
<feature type="domain" description="T-SNARE coiled-coil homology" evidence="9">
    <location>
        <begin position="507"/>
        <end position="569"/>
    </location>
</feature>
<dbReference type="GO" id="GO:0007165">
    <property type="term" value="P:signal transduction"/>
    <property type="evidence" value="ECO:0007669"/>
    <property type="project" value="UniProtKB-KW"/>
</dbReference>
<dbReference type="SUPFAM" id="SSF58104">
    <property type="entry name" value="Methyl-accepting chemotaxis protein (MCP) signaling domain"/>
    <property type="match status" value="1"/>
</dbReference>
<keyword evidence="7" id="KW-1133">Transmembrane helix</keyword>
<keyword evidence="6" id="KW-0175">Coiled coil</keyword>
<evidence type="ECO:0008006" key="13">
    <source>
        <dbReference type="Google" id="ProtNLM"/>
    </source>
</evidence>
<dbReference type="PROSITE" id="PS50192">
    <property type="entry name" value="T_SNARE"/>
    <property type="match status" value="1"/>
</dbReference>
<reference evidence="11 12" key="1">
    <citation type="submission" date="2018-02" db="EMBL/GenBank/DDBJ databases">
        <title>Comparative genomes isolates from brazilian mangrove.</title>
        <authorList>
            <person name="Araujo J.E."/>
            <person name="Taketani R.G."/>
            <person name="Silva M.C.P."/>
            <person name="Loureco M.V."/>
            <person name="Andreote F.D."/>
        </authorList>
    </citation>
    <scope>NUCLEOTIDE SEQUENCE [LARGE SCALE GENOMIC DNA]</scope>
    <source>
        <strain evidence="11 12">HEX-2 MGV</strain>
    </source>
</reference>
<dbReference type="GO" id="GO:0005886">
    <property type="term" value="C:plasma membrane"/>
    <property type="evidence" value="ECO:0007669"/>
    <property type="project" value="UniProtKB-SubCell"/>
</dbReference>
<dbReference type="Pfam" id="PF00015">
    <property type="entry name" value="MCPsignal"/>
    <property type="match status" value="1"/>
</dbReference>
<keyword evidence="2" id="KW-1003">Cell membrane</keyword>
<organism evidence="11 12">
    <name type="scientific">Blastopirellula marina</name>
    <dbReference type="NCBI Taxonomy" id="124"/>
    <lineage>
        <taxon>Bacteria</taxon>
        <taxon>Pseudomonadati</taxon>
        <taxon>Planctomycetota</taxon>
        <taxon>Planctomycetia</taxon>
        <taxon>Pirellulales</taxon>
        <taxon>Pirellulaceae</taxon>
        <taxon>Blastopirellula</taxon>
    </lineage>
</organism>
<evidence type="ECO:0000313" key="12">
    <source>
        <dbReference type="Proteomes" id="UP000240009"/>
    </source>
</evidence>
<evidence type="ECO:0000256" key="4">
    <source>
        <dbReference type="ARBA" id="ARBA00029447"/>
    </source>
</evidence>
<dbReference type="InterPro" id="IPR000727">
    <property type="entry name" value="T_SNARE_dom"/>
</dbReference>
<keyword evidence="2" id="KW-0997">Cell inner membrane</keyword>
<evidence type="ECO:0000259" key="8">
    <source>
        <dbReference type="PROSITE" id="PS50111"/>
    </source>
</evidence>
<name>A0A2S8G2U5_9BACT</name>
<dbReference type="PROSITE" id="PS50111">
    <property type="entry name" value="CHEMOTAXIS_TRANSDUC_2"/>
    <property type="match status" value="1"/>
</dbReference>
<dbReference type="PANTHER" id="PTHR32089:SF112">
    <property type="entry name" value="LYSOZYME-LIKE PROTEIN-RELATED"/>
    <property type="match status" value="1"/>
</dbReference>
<accession>A0A2S8G2U5</accession>